<protein>
    <submittedName>
        <fullName evidence="1">Uncharacterized protein</fullName>
    </submittedName>
</protein>
<sequence length="204" mass="23908">MVDASNFKSDLQKETQLSTLLDRLYHKHLRFYDFERISDLNLQLKGVDLIFTKKSNQKAFYIDEKAQLDYINDDLPTFAFELSYQKNGSLRQGWLFDPSKKTDFYALVTAIYSDEPQRYTSCKITMVNRANLLTFLKTKNLTQETLENYQKETNGKHGKFVLKELHSHQEGYLYSSTKNKAEKPLNLILKLDFLIENGIAKRLI</sequence>
<evidence type="ECO:0000313" key="2">
    <source>
        <dbReference type="Proteomes" id="UP000443153"/>
    </source>
</evidence>
<dbReference type="Proteomes" id="UP000443153">
    <property type="component" value="Unassembled WGS sequence"/>
</dbReference>
<accession>A0A6I2MKK8</accession>
<organism evidence="1 2">
    <name type="scientific">Maribacter luteus</name>
    <dbReference type="NCBI Taxonomy" id="2594478"/>
    <lineage>
        <taxon>Bacteria</taxon>
        <taxon>Pseudomonadati</taxon>
        <taxon>Bacteroidota</taxon>
        <taxon>Flavobacteriia</taxon>
        <taxon>Flavobacteriales</taxon>
        <taxon>Flavobacteriaceae</taxon>
        <taxon>Maribacter</taxon>
    </lineage>
</organism>
<proteinExistence type="predicted"/>
<dbReference type="EMBL" id="WKJH01000005">
    <property type="protein sequence ID" value="MRX64351.1"/>
    <property type="molecule type" value="Genomic_DNA"/>
</dbReference>
<name>A0A6I2MKK8_9FLAO</name>
<reference evidence="1 2" key="1">
    <citation type="submission" date="2019-11" db="EMBL/GenBank/DDBJ databases">
        <title>Maribacter lutea sp. nov., a marine bacterium isolated from intertidal sand.</title>
        <authorList>
            <person name="Liu A."/>
        </authorList>
    </citation>
    <scope>NUCLEOTIDE SEQUENCE [LARGE SCALE GENOMIC DNA]</scope>
    <source>
        <strain evidence="1 2">RZ05</strain>
    </source>
</reference>
<comment type="caution">
    <text evidence="1">The sequence shown here is derived from an EMBL/GenBank/DDBJ whole genome shotgun (WGS) entry which is preliminary data.</text>
</comment>
<gene>
    <name evidence="1" type="ORF">GJ691_09230</name>
</gene>
<evidence type="ECO:0000313" key="1">
    <source>
        <dbReference type="EMBL" id="MRX64351.1"/>
    </source>
</evidence>
<dbReference type="AlphaFoldDB" id="A0A6I2MKK8"/>
<keyword evidence="2" id="KW-1185">Reference proteome</keyword>